<keyword evidence="3" id="KW-1185">Reference proteome</keyword>
<evidence type="ECO:0000313" key="3">
    <source>
        <dbReference type="Proteomes" id="UP000504631"/>
    </source>
</evidence>
<dbReference type="PROSITE" id="PS00888">
    <property type="entry name" value="CNMP_BINDING_1"/>
    <property type="match status" value="1"/>
</dbReference>
<dbReference type="Gene3D" id="1.10.287.70">
    <property type="match status" value="1"/>
</dbReference>
<dbReference type="PANTHER" id="PTHR45689">
    <property type="entry name" value="I[[H]] CHANNEL, ISOFORM E"/>
    <property type="match status" value="1"/>
</dbReference>
<dbReference type="Pfam" id="PF00027">
    <property type="entry name" value="cNMP_binding"/>
    <property type="match status" value="1"/>
</dbReference>
<dbReference type="SUPFAM" id="SSF81324">
    <property type="entry name" value="Voltage-gated potassium channels"/>
    <property type="match status" value="1"/>
</dbReference>
<evidence type="ECO:0000259" key="2">
    <source>
        <dbReference type="PROSITE" id="PS50042"/>
    </source>
</evidence>
<dbReference type="RefSeq" id="XP_033347233.1">
    <property type="nucleotide sequence ID" value="XM_033491342.1"/>
</dbReference>
<proteinExistence type="predicted"/>
<accession>A0A6J3K2B2</accession>
<dbReference type="GO" id="GO:0003254">
    <property type="term" value="P:regulation of membrane depolarization"/>
    <property type="evidence" value="ECO:0007669"/>
    <property type="project" value="TreeGrafter"/>
</dbReference>
<evidence type="ECO:0000313" key="4">
    <source>
        <dbReference type="RefSeq" id="XP_033347233.1"/>
    </source>
</evidence>
<dbReference type="InterPro" id="IPR018488">
    <property type="entry name" value="cNMP-bd_CS"/>
</dbReference>
<dbReference type="Gene3D" id="1.10.287.630">
    <property type="entry name" value="Helix hairpin bin"/>
    <property type="match status" value="1"/>
</dbReference>
<dbReference type="AlphaFoldDB" id="A0A6J3K2B2"/>
<feature type="transmembrane region" description="Helical" evidence="1">
    <location>
        <begin position="343"/>
        <end position="365"/>
    </location>
</feature>
<keyword evidence="1" id="KW-1133">Transmembrane helix</keyword>
<dbReference type="PROSITE" id="PS50042">
    <property type="entry name" value="CNMP_BINDING_3"/>
    <property type="match status" value="1"/>
</dbReference>
<dbReference type="SUPFAM" id="SSF51206">
    <property type="entry name" value="cAMP-binding domain-like"/>
    <property type="match status" value="1"/>
</dbReference>
<dbReference type="GO" id="GO:0098855">
    <property type="term" value="C:HCN channel complex"/>
    <property type="evidence" value="ECO:0007669"/>
    <property type="project" value="TreeGrafter"/>
</dbReference>
<feature type="transmembrane region" description="Helical" evidence="1">
    <location>
        <begin position="135"/>
        <end position="155"/>
    </location>
</feature>
<name>A0A6J3K2B2_9HYME</name>
<dbReference type="Proteomes" id="UP000504631">
    <property type="component" value="Unplaced"/>
</dbReference>
<keyword evidence="1" id="KW-0812">Transmembrane</keyword>
<dbReference type="PRINTS" id="PR00103">
    <property type="entry name" value="CAMPKINASE"/>
</dbReference>
<dbReference type="InterPro" id="IPR018490">
    <property type="entry name" value="cNMP-bd_dom_sf"/>
</dbReference>
<feature type="domain" description="Cyclic nucleotide-binding" evidence="2">
    <location>
        <begin position="436"/>
        <end position="553"/>
    </location>
</feature>
<dbReference type="KEGG" id="bvk:117232152"/>
<organism evidence="3 4">
    <name type="scientific">Bombus vosnesenskii</name>
    <dbReference type="NCBI Taxonomy" id="207650"/>
    <lineage>
        <taxon>Eukaryota</taxon>
        <taxon>Metazoa</taxon>
        <taxon>Ecdysozoa</taxon>
        <taxon>Arthropoda</taxon>
        <taxon>Hexapoda</taxon>
        <taxon>Insecta</taxon>
        <taxon>Pterygota</taxon>
        <taxon>Neoptera</taxon>
        <taxon>Endopterygota</taxon>
        <taxon>Hymenoptera</taxon>
        <taxon>Apocrita</taxon>
        <taxon>Aculeata</taxon>
        <taxon>Apoidea</taxon>
        <taxon>Anthophila</taxon>
        <taxon>Apidae</taxon>
        <taxon>Bombus</taxon>
        <taxon>Pyrobombus</taxon>
    </lineage>
</organism>
<sequence length="585" mass="68662">MDLMAYVPHFAEAPSVERAPVIQHICEQPQEEDEIKNIIKGNRIWNKLNRWFLKLRILSRRHPLTRWCLKSTTAVNYEISRHLKSHRYMIHPFSLFRIVWESLMIVFTFVALLVTPVSITFFFGRHTNWHVINDTMNIVFLCDIVMWFFTGYYDYRTKVTVLDPVIVARKYLQSYFFIDILTVLPIGLIDYIIPNSMWYCTTLNMMKILRVRNIIVYFSRVRDVYRISFQLHKILESCTVVIICIHWAACLQYYVPISVDTLGTLSNNSWIKSSHFVIKQTKVQKYLVCLHRSIVACARSAHYLDMKTQEDIILNLILTIIGFLGNVFLLSKYLLYQVLSLDLQIVTAFLVAQFSQLMTTINITIKRHLKIIQQLQEYMRYKELPHALQRRLLTFYHYRNRKSFERNKKIINEVSPYLREELILHNYLRLINSVELFKHLPEAVIVQLTSSLHSEIYMAGDEIVKAGTRGEALYFISSGTVAVYTVVGKEVCHLEDGSYFGEIALVMDTEHRIATIVAVETCEIFVLYRHDFQRFISPYPDLLNRLQNVALEHLNESLLLDSTQDLGISTTPQYINISSIKSRRI</sequence>
<gene>
    <name evidence="4" type="primary">LOC117232152</name>
</gene>
<dbReference type="GO" id="GO:0005249">
    <property type="term" value="F:voltage-gated potassium channel activity"/>
    <property type="evidence" value="ECO:0007669"/>
    <property type="project" value="TreeGrafter"/>
</dbReference>
<dbReference type="GO" id="GO:0035725">
    <property type="term" value="P:sodium ion transmembrane transport"/>
    <property type="evidence" value="ECO:0007669"/>
    <property type="project" value="TreeGrafter"/>
</dbReference>
<feature type="transmembrane region" description="Helical" evidence="1">
    <location>
        <begin position="312"/>
        <end position="331"/>
    </location>
</feature>
<feature type="transmembrane region" description="Helical" evidence="1">
    <location>
        <begin position="98"/>
        <end position="123"/>
    </location>
</feature>
<dbReference type="CDD" id="cd00038">
    <property type="entry name" value="CAP_ED"/>
    <property type="match status" value="1"/>
</dbReference>
<protein>
    <submittedName>
        <fullName evidence="4">Potassium/sodium hyperpolarization-activated cyclic nucleotide-gated channel 1-like isoform X1</fullName>
    </submittedName>
</protein>
<feature type="transmembrane region" description="Helical" evidence="1">
    <location>
        <begin position="175"/>
        <end position="200"/>
    </location>
</feature>
<dbReference type="GeneID" id="117232152"/>
<dbReference type="InterPro" id="IPR000595">
    <property type="entry name" value="cNMP-bd_dom"/>
</dbReference>
<dbReference type="PANTHER" id="PTHR45689:SF14">
    <property type="entry name" value="CYCLIC NUCLEOTIDE-GATED CATION CHANNEL SUBUNIT A-LIKE PROTEIN"/>
    <property type="match status" value="1"/>
</dbReference>
<keyword evidence="1" id="KW-0472">Membrane</keyword>
<evidence type="ECO:0000256" key="1">
    <source>
        <dbReference type="SAM" id="Phobius"/>
    </source>
</evidence>
<reference evidence="4" key="1">
    <citation type="submission" date="2025-08" db="UniProtKB">
        <authorList>
            <consortium name="RefSeq"/>
        </authorList>
    </citation>
    <scope>IDENTIFICATION</scope>
    <source>
        <tissue evidence="4">Muscle</tissue>
    </source>
</reference>
<dbReference type="SMART" id="SM00100">
    <property type="entry name" value="cNMP"/>
    <property type="match status" value="1"/>
</dbReference>
<dbReference type="Gene3D" id="2.60.120.10">
    <property type="entry name" value="Jelly Rolls"/>
    <property type="match status" value="1"/>
</dbReference>
<dbReference type="InterPro" id="IPR051413">
    <property type="entry name" value="K/Na_HCN_channel"/>
</dbReference>
<dbReference type="InterPro" id="IPR014710">
    <property type="entry name" value="RmlC-like_jellyroll"/>
</dbReference>